<reference evidence="3 4" key="1">
    <citation type="submission" date="2017-09" db="EMBL/GenBank/DDBJ databases">
        <title>Depth-based differentiation of microbial function through sediment-hosted aquifers and enrichment of novel symbionts in the deep terrestrial subsurface.</title>
        <authorList>
            <person name="Probst A.J."/>
            <person name="Ladd B."/>
            <person name="Jarett J.K."/>
            <person name="Geller-Mcgrath D.E."/>
            <person name="Sieber C.M."/>
            <person name="Emerson J.B."/>
            <person name="Anantharaman K."/>
            <person name="Thomas B.C."/>
            <person name="Malmstrom R."/>
            <person name="Stieglmeier M."/>
            <person name="Klingl A."/>
            <person name="Woyke T."/>
            <person name="Ryan C.M."/>
            <person name="Banfield J.F."/>
        </authorList>
    </citation>
    <scope>NUCLEOTIDE SEQUENCE [LARGE SCALE GENOMIC DNA]</scope>
    <source>
        <strain evidence="3">CG10_big_fil_rev_8_21_14_0_10_36_16</strain>
    </source>
</reference>
<proteinExistence type="predicted"/>
<name>A0A2J0Q7G1_9BACT</name>
<dbReference type="PANTHER" id="PTHR43736">
    <property type="entry name" value="ADP-RIBOSE PYROPHOSPHATASE"/>
    <property type="match status" value="1"/>
</dbReference>
<dbReference type="Proteomes" id="UP000228496">
    <property type="component" value="Unassembled WGS sequence"/>
</dbReference>
<dbReference type="GO" id="GO:0016787">
    <property type="term" value="F:hydrolase activity"/>
    <property type="evidence" value="ECO:0007669"/>
    <property type="project" value="UniProtKB-KW"/>
</dbReference>
<dbReference type="InterPro" id="IPR015797">
    <property type="entry name" value="NUDIX_hydrolase-like_dom_sf"/>
</dbReference>
<organism evidence="3 4">
    <name type="scientific">Candidatus Yanofskybacteria bacterium CG10_big_fil_rev_8_21_14_0_10_36_16</name>
    <dbReference type="NCBI Taxonomy" id="1975096"/>
    <lineage>
        <taxon>Bacteria</taxon>
        <taxon>Candidatus Yanofskyibacteriota</taxon>
    </lineage>
</organism>
<dbReference type="InterPro" id="IPR020084">
    <property type="entry name" value="NUDIX_hydrolase_CS"/>
</dbReference>
<keyword evidence="1" id="KW-0378">Hydrolase</keyword>
<feature type="domain" description="Nudix hydrolase" evidence="2">
    <location>
        <begin position="195"/>
        <end position="309"/>
    </location>
</feature>
<protein>
    <recommendedName>
        <fullName evidence="2">Nudix hydrolase domain-containing protein</fullName>
    </recommendedName>
</protein>
<dbReference type="SUPFAM" id="SSF55811">
    <property type="entry name" value="Nudix"/>
    <property type="match status" value="1"/>
</dbReference>
<dbReference type="PROSITE" id="PS00893">
    <property type="entry name" value="NUDIX_BOX"/>
    <property type="match status" value="1"/>
</dbReference>
<evidence type="ECO:0000259" key="2">
    <source>
        <dbReference type="Pfam" id="PF00293"/>
    </source>
</evidence>
<dbReference type="Gene3D" id="3.90.79.10">
    <property type="entry name" value="Nucleoside Triphosphate Pyrophosphohydrolase"/>
    <property type="match status" value="1"/>
</dbReference>
<dbReference type="AlphaFoldDB" id="A0A2J0Q7G1"/>
<dbReference type="PANTHER" id="PTHR43736:SF1">
    <property type="entry name" value="DIHYDRONEOPTERIN TRIPHOSPHATE DIPHOSPHATASE"/>
    <property type="match status" value="1"/>
</dbReference>
<sequence length="317" mass="37015">MFRKNTAMSEKNKKLNFRCVLHGSFRKHFSEIKKAYKIFTEAGIEVLAPEMTEIKYIENGFAVLETDKERDPRMIELIYLHNLKRLGENGFSFFVNPEGYIGKSTSYELGIAQVSNIRHFFSEILTDHPAYFHNNSVWKPENLTEYILRHKRLPNPNFKRKDRIINKLWEDLMIPGSVVAVGGIIEYQPAKPKKEKEILLVKTHKWGDKYSIIGGKVRRNERLEDALVREIKEETGLKSKIGEHICTFDQIKNSGYYKSGIQHIFIDKVVGVDSKNVCLNEEAEEYIWIPPHIALQELPMEPNARHTLELYMNQLNY</sequence>
<gene>
    <name evidence="3" type="ORF">COV29_01925</name>
</gene>
<dbReference type="InterPro" id="IPR000086">
    <property type="entry name" value="NUDIX_hydrolase_dom"/>
</dbReference>
<evidence type="ECO:0000256" key="1">
    <source>
        <dbReference type="ARBA" id="ARBA00022801"/>
    </source>
</evidence>
<dbReference type="Pfam" id="PF00293">
    <property type="entry name" value="NUDIX"/>
    <property type="match status" value="1"/>
</dbReference>
<accession>A0A2J0Q7G1</accession>
<comment type="caution">
    <text evidence="3">The sequence shown here is derived from an EMBL/GenBank/DDBJ whole genome shotgun (WGS) entry which is preliminary data.</text>
</comment>
<dbReference type="EMBL" id="PCXQ01000004">
    <property type="protein sequence ID" value="PJE51012.1"/>
    <property type="molecule type" value="Genomic_DNA"/>
</dbReference>
<evidence type="ECO:0000313" key="4">
    <source>
        <dbReference type="Proteomes" id="UP000228496"/>
    </source>
</evidence>
<evidence type="ECO:0000313" key="3">
    <source>
        <dbReference type="EMBL" id="PJE51012.1"/>
    </source>
</evidence>